<evidence type="ECO:0000256" key="11">
    <source>
        <dbReference type="ARBA" id="ARBA00048679"/>
    </source>
</evidence>
<dbReference type="SUPFAM" id="SSF56112">
    <property type="entry name" value="Protein kinase-like (PK-like)"/>
    <property type="match status" value="1"/>
</dbReference>
<dbReference type="GO" id="GO:0004674">
    <property type="term" value="F:protein serine/threonine kinase activity"/>
    <property type="evidence" value="ECO:0007669"/>
    <property type="project" value="UniProtKB-KW"/>
</dbReference>
<evidence type="ECO:0000256" key="13">
    <source>
        <dbReference type="PROSITE-ProRule" id="PRU10141"/>
    </source>
</evidence>
<dbReference type="InterPro" id="IPR000225">
    <property type="entry name" value="Armadillo"/>
</dbReference>
<dbReference type="GO" id="GO:0005737">
    <property type="term" value="C:cytoplasm"/>
    <property type="evidence" value="ECO:0007669"/>
    <property type="project" value="UniProtKB-ARBA"/>
</dbReference>
<keyword evidence="8 13" id="KW-0067">ATP-binding</keyword>
<keyword evidence="9" id="KW-0206">Cytoskeleton</keyword>
<evidence type="ECO:0000256" key="12">
    <source>
        <dbReference type="ARBA" id="ARBA00075375"/>
    </source>
</evidence>
<evidence type="ECO:0000313" key="17">
    <source>
        <dbReference type="Proteomes" id="UP000232323"/>
    </source>
</evidence>
<dbReference type="PROSITE" id="PS00107">
    <property type="entry name" value="PROTEIN_KINASE_ATP"/>
    <property type="match status" value="1"/>
</dbReference>
<evidence type="ECO:0000256" key="8">
    <source>
        <dbReference type="ARBA" id="ARBA00022840"/>
    </source>
</evidence>
<dbReference type="OrthoDB" id="266718at2759"/>
<accession>A0A250X908</accession>
<dbReference type="SMART" id="SM00185">
    <property type="entry name" value="ARM"/>
    <property type="match status" value="3"/>
</dbReference>
<dbReference type="InterPro" id="IPR017441">
    <property type="entry name" value="Protein_kinase_ATP_BS"/>
</dbReference>
<keyword evidence="6 13" id="KW-0547">Nucleotide-binding</keyword>
<feature type="region of interest" description="Disordered" evidence="14">
    <location>
        <begin position="299"/>
        <end position="391"/>
    </location>
</feature>
<name>A0A250X908_9CHLO</name>
<dbReference type="Proteomes" id="UP000232323">
    <property type="component" value="Unassembled WGS sequence"/>
</dbReference>
<feature type="compositionally biased region" description="Polar residues" evidence="14">
    <location>
        <begin position="299"/>
        <end position="317"/>
    </location>
</feature>
<sequence>MENYHVIDLIGEGSFGKVYKGRRKCTGQITAMKFIMKHGKSEKDIKNLRQEIDILRGLRHENIIQMLDAFETKTDFCVVTEFAQGELFEILEDDQSLPEDVVQGIAKQLVRALHYLHSNRIIHRDMKPQNILIGSHGTVKLCDFGFARAMSCNTMVLTSIKGTPLYMAPELVQEQPYNHTVDLWSLGVILYELHVGQPPFYTNSIYSLIAHIVKDPVKFPTNISPEFKSFLKGLLNKKPSDRLGWPELLEHPFVRETSEERLKREKALADALEVADSSRAWRGEGGAVAGAVLAAGNSRVTTPATPPAAQSSGTPQVTRRDPVARRLPGTTGVAGAGTAGGGRQLPQVSSRPLSGTAPTAFQLQQQQQGTPAPKLATANAGPAAATGSKLPSAAAAPASPAAVPDVQSSLTRLASASMPGEAAAALVADGRTVPGLLAALRVPEAAEARAKVLESSHLNSYLLLASKLLQHGEGRAELQALLRSVSDLASSAAAGSPAPYPKAVAAAVECLRSAEAGIAKDKQASGYTAICLDGSFKLYCSLLGVPSSTGKQQRPSIASGGWRGMTASCLAIAEVVERSQACISMAMRGPALRHAEDVLAAASEGLPGQLCNVLEEAAGIRSRVQQQQPSLQADEAAEATAAALQALAALSIVLPGSSGAVRSTSASFPLGQALSTRGLSQQQDRGQDGDKSLPDVVRKQVAAALVNCPPALASLLEWARSPPQPSTQEQRGATHALQVLCQCSRVSPHLCEAAALAQAPTYLMGVRDGHNGTLALLTLSSVLDGVTAGGRWGASQALQAPTAVPSASPAAAALAPSSSTDDAIRKLAGLLSVGGEDPRMPLAAAGAMASYLRSYMCPPAIQSPSGGSHPMRPIPPPAELLTPARLASVAKLLRNPGSAAGSGPALELVDGMPCRTGLYDGVVALVHVLLSYGATADASQAALQAGWGDALAAVLIAGAGGGRPSIGSGSGGPSGAGSVLLDLSPKGVLLLLRALLLAVQSDAGTANVLLASDSSLSALLVLLGERHLDALRIWPDLSGGGPSGVFQMVYAVLDLMQQPLNSVIGVEGTTESLAAPEGYQESLLREGAMRPLVSALESLSGDQLLLPVNLASRLVLSSTAFAQQFVQCGGLAPSCVQQLLDDSLPASVLIDVLLVVSQLARISKESFNTYEAISKAGVYPHIRKLLSHPDPGVRARVCNLIGNMCRHSAFFYSALDRHGLIQPLIDRCSDPDKSTRKFACFAIGNAGFHNASLYEALRPSISPLVTLLMDEEDKTRANAAGALGNLVRNSSQLCGELIRAGALKSLLDTALTQERPASGRTAAAGGGEGRMEARRSRLHCSAWATCVHTRSVGMLYGNWVFLMPLGS</sequence>
<dbReference type="PANTHER" id="PTHR22983:SF6">
    <property type="entry name" value="SERINE_THREONINE-PROTEIN KINASE 36"/>
    <property type="match status" value="1"/>
</dbReference>
<dbReference type="InterPro" id="IPR016024">
    <property type="entry name" value="ARM-type_fold"/>
</dbReference>
<dbReference type="Gene3D" id="1.10.510.10">
    <property type="entry name" value="Transferase(Phosphotransferase) domain 1"/>
    <property type="match status" value="1"/>
</dbReference>
<dbReference type="EC" id="2.7.11.1" evidence="2"/>
<evidence type="ECO:0000259" key="15">
    <source>
        <dbReference type="PROSITE" id="PS50011"/>
    </source>
</evidence>
<evidence type="ECO:0000256" key="2">
    <source>
        <dbReference type="ARBA" id="ARBA00012513"/>
    </source>
</evidence>
<reference evidence="16 17" key="1">
    <citation type="submission" date="2017-08" db="EMBL/GenBank/DDBJ databases">
        <title>Acidophilic green algal genome provides insights into adaptation to an acidic environment.</title>
        <authorList>
            <person name="Hirooka S."/>
            <person name="Hirose Y."/>
            <person name="Kanesaki Y."/>
            <person name="Higuchi S."/>
            <person name="Fujiwara T."/>
            <person name="Onuma R."/>
            <person name="Era A."/>
            <person name="Ohbayashi R."/>
            <person name="Uzuka A."/>
            <person name="Nozaki H."/>
            <person name="Yoshikawa H."/>
            <person name="Miyagishima S.Y."/>
        </authorList>
    </citation>
    <scope>NUCLEOTIDE SEQUENCE [LARGE SCALE GENOMIC DNA]</scope>
    <source>
        <strain evidence="16 17">NIES-2499</strain>
    </source>
</reference>
<evidence type="ECO:0000256" key="1">
    <source>
        <dbReference type="ARBA" id="ARBA00004245"/>
    </source>
</evidence>
<dbReference type="SUPFAM" id="SSF48371">
    <property type="entry name" value="ARM repeat"/>
    <property type="match status" value="1"/>
</dbReference>
<dbReference type="PROSITE" id="PS50011">
    <property type="entry name" value="PROTEIN_KINASE_DOM"/>
    <property type="match status" value="1"/>
</dbReference>
<dbReference type="InterPro" id="IPR000719">
    <property type="entry name" value="Prot_kinase_dom"/>
</dbReference>
<comment type="subcellular location">
    <subcellularLocation>
        <location evidence="1">Cytoplasm</location>
        <location evidence="1">Cytoskeleton</location>
    </subcellularLocation>
</comment>
<keyword evidence="4" id="KW-0723">Serine/threonine-protein kinase</keyword>
<comment type="catalytic activity">
    <reaction evidence="10">
        <text>L-threonyl-[protein] + ATP = O-phospho-L-threonyl-[protein] + ADP + H(+)</text>
        <dbReference type="Rhea" id="RHEA:46608"/>
        <dbReference type="Rhea" id="RHEA-COMP:11060"/>
        <dbReference type="Rhea" id="RHEA-COMP:11605"/>
        <dbReference type="ChEBI" id="CHEBI:15378"/>
        <dbReference type="ChEBI" id="CHEBI:30013"/>
        <dbReference type="ChEBI" id="CHEBI:30616"/>
        <dbReference type="ChEBI" id="CHEBI:61977"/>
        <dbReference type="ChEBI" id="CHEBI:456216"/>
        <dbReference type="EC" id="2.7.11.1"/>
    </reaction>
</comment>
<feature type="compositionally biased region" description="Gly residues" evidence="14">
    <location>
        <begin position="332"/>
        <end position="343"/>
    </location>
</feature>
<evidence type="ECO:0000256" key="4">
    <source>
        <dbReference type="ARBA" id="ARBA00022527"/>
    </source>
</evidence>
<evidence type="ECO:0000256" key="7">
    <source>
        <dbReference type="ARBA" id="ARBA00022777"/>
    </source>
</evidence>
<protein>
    <recommendedName>
        <fullName evidence="2">non-specific serine/threonine protein kinase</fullName>
        <ecNumber evidence="2">2.7.11.1</ecNumber>
    </recommendedName>
    <alternativeName>
        <fullName evidence="12">Fused homolog</fullName>
    </alternativeName>
</protein>
<evidence type="ECO:0000256" key="5">
    <source>
        <dbReference type="ARBA" id="ARBA00022679"/>
    </source>
</evidence>
<keyword evidence="3" id="KW-0963">Cytoplasm</keyword>
<dbReference type="Gene3D" id="1.25.10.10">
    <property type="entry name" value="Leucine-rich Repeat Variant"/>
    <property type="match status" value="1"/>
</dbReference>
<dbReference type="Pfam" id="PF00069">
    <property type="entry name" value="Pkinase"/>
    <property type="match status" value="1"/>
</dbReference>
<comment type="catalytic activity">
    <reaction evidence="11">
        <text>L-seryl-[protein] + ATP = O-phospho-L-seryl-[protein] + ADP + H(+)</text>
        <dbReference type="Rhea" id="RHEA:17989"/>
        <dbReference type="Rhea" id="RHEA-COMP:9863"/>
        <dbReference type="Rhea" id="RHEA-COMP:11604"/>
        <dbReference type="ChEBI" id="CHEBI:15378"/>
        <dbReference type="ChEBI" id="CHEBI:29999"/>
        <dbReference type="ChEBI" id="CHEBI:30616"/>
        <dbReference type="ChEBI" id="CHEBI:83421"/>
        <dbReference type="ChEBI" id="CHEBI:456216"/>
        <dbReference type="EC" id="2.7.11.1"/>
    </reaction>
</comment>
<dbReference type="CDD" id="cd14002">
    <property type="entry name" value="STKc_STK36"/>
    <property type="match status" value="1"/>
</dbReference>
<organism evidence="16 17">
    <name type="scientific">Chlamydomonas eustigma</name>
    <dbReference type="NCBI Taxonomy" id="1157962"/>
    <lineage>
        <taxon>Eukaryota</taxon>
        <taxon>Viridiplantae</taxon>
        <taxon>Chlorophyta</taxon>
        <taxon>core chlorophytes</taxon>
        <taxon>Chlorophyceae</taxon>
        <taxon>CS clade</taxon>
        <taxon>Chlamydomonadales</taxon>
        <taxon>Chlamydomonadaceae</taxon>
        <taxon>Chlamydomonas</taxon>
    </lineage>
</organism>
<gene>
    <name evidence="16" type="ORF">CEUSTIGMA_g6978.t1</name>
</gene>
<dbReference type="GO" id="GO:0005856">
    <property type="term" value="C:cytoskeleton"/>
    <property type="evidence" value="ECO:0007669"/>
    <property type="project" value="UniProtKB-SubCell"/>
</dbReference>
<dbReference type="EMBL" id="BEGY01000043">
    <property type="protein sequence ID" value="GAX79537.1"/>
    <property type="molecule type" value="Genomic_DNA"/>
</dbReference>
<dbReference type="FunFam" id="1.10.510.10:FF:000292">
    <property type="entry name" value="Serine/threonine-protein kinase 36"/>
    <property type="match status" value="1"/>
</dbReference>
<dbReference type="InterPro" id="IPR011009">
    <property type="entry name" value="Kinase-like_dom_sf"/>
</dbReference>
<feature type="domain" description="Protein kinase" evidence="15">
    <location>
        <begin position="4"/>
        <end position="254"/>
    </location>
</feature>
<comment type="caution">
    <text evidence="16">The sequence shown here is derived from an EMBL/GenBank/DDBJ whole genome shotgun (WGS) entry which is preliminary data.</text>
</comment>
<dbReference type="SMART" id="SM00220">
    <property type="entry name" value="S_TKc"/>
    <property type="match status" value="1"/>
</dbReference>
<evidence type="ECO:0000256" key="9">
    <source>
        <dbReference type="ARBA" id="ARBA00023212"/>
    </source>
</evidence>
<dbReference type="PANTHER" id="PTHR22983">
    <property type="entry name" value="PROTEIN KINASE RELATED"/>
    <property type="match status" value="1"/>
</dbReference>
<keyword evidence="5" id="KW-0808">Transferase</keyword>
<evidence type="ECO:0000313" key="16">
    <source>
        <dbReference type="EMBL" id="GAX79537.1"/>
    </source>
</evidence>
<dbReference type="FunFam" id="3.30.200.20:FF:000042">
    <property type="entry name" value="Aurora kinase A"/>
    <property type="match status" value="1"/>
</dbReference>
<evidence type="ECO:0000256" key="3">
    <source>
        <dbReference type="ARBA" id="ARBA00022490"/>
    </source>
</evidence>
<keyword evidence="17" id="KW-1185">Reference proteome</keyword>
<dbReference type="InterPro" id="IPR008271">
    <property type="entry name" value="Ser/Thr_kinase_AS"/>
</dbReference>
<dbReference type="PROSITE" id="PS00108">
    <property type="entry name" value="PROTEIN_KINASE_ST"/>
    <property type="match status" value="1"/>
</dbReference>
<feature type="binding site" evidence="13">
    <location>
        <position position="37"/>
    </location>
    <ligand>
        <name>ATP</name>
        <dbReference type="ChEBI" id="CHEBI:30616"/>
    </ligand>
</feature>
<dbReference type="GO" id="GO:0005524">
    <property type="term" value="F:ATP binding"/>
    <property type="evidence" value="ECO:0007669"/>
    <property type="project" value="UniProtKB-UniRule"/>
</dbReference>
<evidence type="ECO:0000256" key="14">
    <source>
        <dbReference type="SAM" id="MobiDB-lite"/>
    </source>
</evidence>
<dbReference type="InterPro" id="IPR011989">
    <property type="entry name" value="ARM-like"/>
</dbReference>
<evidence type="ECO:0000256" key="10">
    <source>
        <dbReference type="ARBA" id="ARBA00047899"/>
    </source>
</evidence>
<dbReference type="STRING" id="1157962.A0A250X908"/>
<keyword evidence="7" id="KW-0418">Kinase</keyword>
<feature type="compositionally biased region" description="Low complexity" evidence="14">
    <location>
        <begin position="356"/>
        <end position="391"/>
    </location>
</feature>
<evidence type="ECO:0000256" key="6">
    <source>
        <dbReference type="ARBA" id="ARBA00022741"/>
    </source>
</evidence>
<proteinExistence type="predicted"/>